<protein>
    <recommendedName>
        <fullName evidence="1">GIY-YIG domain-containing protein</fullName>
    </recommendedName>
</protein>
<evidence type="ECO:0000313" key="3">
    <source>
        <dbReference type="Proteomes" id="UP001159405"/>
    </source>
</evidence>
<dbReference type="InterPro" id="IPR000305">
    <property type="entry name" value="GIY-YIG_endonuc"/>
</dbReference>
<sequence length="157" mass="18150">MVEKVINRYVSRATIRPSASCQVQKAVSTYYFKSPYVGSCTREAQKRLRKLVQRYCINMKIKLAFSSFKVDSMFSVKDPVPLDLHSRVVYKFLCAGCNVCYIGETSRHLSTRVREHLSRDRNSHVYQHLQQSQVCRCLANKNCFSIVDCAPNKLQLM</sequence>
<keyword evidence="3" id="KW-1185">Reference proteome</keyword>
<reference evidence="2 3" key="1">
    <citation type="submission" date="2022-05" db="EMBL/GenBank/DDBJ databases">
        <authorList>
            <consortium name="Genoscope - CEA"/>
            <person name="William W."/>
        </authorList>
    </citation>
    <scope>NUCLEOTIDE SEQUENCE [LARGE SCALE GENOMIC DNA]</scope>
</reference>
<evidence type="ECO:0000313" key="2">
    <source>
        <dbReference type="EMBL" id="CAH3168478.1"/>
    </source>
</evidence>
<proteinExistence type="predicted"/>
<evidence type="ECO:0000259" key="1">
    <source>
        <dbReference type="PROSITE" id="PS50164"/>
    </source>
</evidence>
<dbReference type="Proteomes" id="UP001159405">
    <property type="component" value="Unassembled WGS sequence"/>
</dbReference>
<name>A0ABN8QTA3_9CNID</name>
<gene>
    <name evidence="2" type="ORF">PLOB_00009212</name>
</gene>
<dbReference type="PROSITE" id="PS50164">
    <property type="entry name" value="GIY_YIG"/>
    <property type="match status" value="1"/>
</dbReference>
<dbReference type="EMBL" id="CALNXK010000145">
    <property type="protein sequence ID" value="CAH3168478.1"/>
    <property type="molecule type" value="Genomic_DNA"/>
</dbReference>
<comment type="caution">
    <text evidence="2">The sequence shown here is derived from an EMBL/GenBank/DDBJ whole genome shotgun (WGS) entry which is preliminary data.</text>
</comment>
<feature type="domain" description="GIY-YIG" evidence="1">
    <location>
        <begin position="85"/>
        <end position="157"/>
    </location>
</feature>
<organism evidence="2 3">
    <name type="scientific">Porites lobata</name>
    <dbReference type="NCBI Taxonomy" id="104759"/>
    <lineage>
        <taxon>Eukaryota</taxon>
        <taxon>Metazoa</taxon>
        <taxon>Cnidaria</taxon>
        <taxon>Anthozoa</taxon>
        <taxon>Hexacorallia</taxon>
        <taxon>Scleractinia</taxon>
        <taxon>Fungiina</taxon>
        <taxon>Poritidae</taxon>
        <taxon>Porites</taxon>
    </lineage>
</organism>
<accession>A0ABN8QTA3</accession>